<keyword evidence="3" id="KW-0614">Plasmid</keyword>
<keyword evidence="2" id="KW-0732">Signal</keyword>
<feature type="chain" id="PRO_5012885274" description="Copper amine oxidase" evidence="2">
    <location>
        <begin position="24"/>
        <end position="448"/>
    </location>
</feature>
<feature type="signal peptide" evidence="2">
    <location>
        <begin position="1"/>
        <end position="23"/>
    </location>
</feature>
<evidence type="ECO:0000256" key="1">
    <source>
        <dbReference type="SAM" id="Phobius"/>
    </source>
</evidence>
<evidence type="ECO:0000256" key="2">
    <source>
        <dbReference type="SAM" id="SignalP"/>
    </source>
</evidence>
<protein>
    <recommendedName>
        <fullName evidence="5">Copper amine oxidase</fullName>
    </recommendedName>
</protein>
<keyword evidence="4" id="KW-1185">Reference proteome</keyword>
<accession>A0A1Q2L4A3</accession>
<sequence>MNVKRIFSLLMVLVLIMPSFAFADGTPKESEENPTVSSPAADLRATLSQLLSTHFEYQTLVAIKEFQNAPDLEAVEMQLEQNTQNIGDAIASVYGEEAADQFLEIFAEQYENTSGLAMAVKNDNQEKIEEIKNVLLQEFPKELGTFLSNATGGELPEEAAINAIQVHEQFVLDTFFNYINEDYTAAYESFNDGFNQFYEVGAILAQAIVSQMPDKFNHTEAITPASDLRATLNRLLTLHLDYQVLTAIKQYENAPDLEAVEMQLEQNAQDIANAIASVYGEEAAAQFLEIFLEQYENTSGFAMAVKEDNQEKIEELKNILLDEFPTELGTFFSNATGGIIPADAAADLIRTHEQDVLDIFYDYINEDYQAAYERFDLAEEHITTLGTTLASGIVTQFPDKFDGETVPAEMPDTGFGGTAQSTPFLAWALFAGILTIGGAIAIRRKVLQ</sequence>
<dbReference type="AlphaFoldDB" id="A0A1Q2L4A3"/>
<reference evidence="3 4" key="1">
    <citation type="submission" date="2017-02" db="EMBL/GenBank/DDBJ databases">
        <title>The complete genomic sequence of a novel cold adapted crude oil-degrading bacterium Planococcus qaidamina Y42.</title>
        <authorList>
            <person name="Yang R."/>
        </authorList>
    </citation>
    <scope>NUCLEOTIDE SEQUENCE [LARGE SCALE GENOMIC DNA]</scope>
    <source>
        <strain evidence="3 4">Y42</strain>
        <plasmid evidence="3 4">unnamed1</plasmid>
    </source>
</reference>
<keyword evidence="1" id="KW-0812">Transmembrane</keyword>
<evidence type="ECO:0000313" key="3">
    <source>
        <dbReference type="EMBL" id="AQQ55269.1"/>
    </source>
</evidence>
<dbReference type="KEGG" id="pmar:B0X71_18995"/>
<organism evidence="3 4">
    <name type="scientific">Planococcus lenghuensis</name>
    <dbReference type="NCBI Taxonomy" id="2213202"/>
    <lineage>
        <taxon>Bacteria</taxon>
        <taxon>Bacillati</taxon>
        <taxon>Bacillota</taxon>
        <taxon>Bacilli</taxon>
        <taxon>Bacillales</taxon>
        <taxon>Caryophanaceae</taxon>
        <taxon>Planococcus</taxon>
    </lineage>
</organism>
<dbReference type="Proteomes" id="UP000188184">
    <property type="component" value="Plasmid unnamed1"/>
</dbReference>
<dbReference type="EMBL" id="CP019641">
    <property type="protein sequence ID" value="AQQ55269.1"/>
    <property type="molecule type" value="Genomic_DNA"/>
</dbReference>
<evidence type="ECO:0000313" key="4">
    <source>
        <dbReference type="Proteomes" id="UP000188184"/>
    </source>
</evidence>
<geneLocation type="plasmid" evidence="3 4">
    <name>unnamed1</name>
</geneLocation>
<gene>
    <name evidence="3" type="ORF">B0X71_18995</name>
</gene>
<dbReference type="OrthoDB" id="2657432at2"/>
<evidence type="ECO:0008006" key="5">
    <source>
        <dbReference type="Google" id="ProtNLM"/>
    </source>
</evidence>
<keyword evidence="1" id="KW-0472">Membrane</keyword>
<keyword evidence="1" id="KW-1133">Transmembrane helix</keyword>
<feature type="transmembrane region" description="Helical" evidence="1">
    <location>
        <begin position="424"/>
        <end position="442"/>
    </location>
</feature>
<proteinExistence type="predicted"/>
<name>A0A1Q2L4A3_9BACL</name>
<dbReference type="RefSeq" id="WP_077591129.1">
    <property type="nucleotide sequence ID" value="NZ_CP019641.1"/>
</dbReference>